<organism evidence="2 3">
    <name type="scientific">Pseudarthrobacter phenanthrenivorans</name>
    <name type="common">Arthrobacter phenanthrenivorans</name>
    <dbReference type="NCBI Taxonomy" id="361575"/>
    <lineage>
        <taxon>Bacteria</taxon>
        <taxon>Bacillati</taxon>
        <taxon>Actinomycetota</taxon>
        <taxon>Actinomycetes</taxon>
        <taxon>Micrococcales</taxon>
        <taxon>Micrococcaceae</taxon>
        <taxon>Pseudarthrobacter</taxon>
    </lineage>
</organism>
<dbReference type="SUPFAM" id="SSF48452">
    <property type="entry name" value="TPR-like"/>
    <property type="match status" value="1"/>
</dbReference>
<evidence type="ECO:0000313" key="2">
    <source>
        <dbReference type="EMBL" id="KIC68226.1"/>
    </source>
</evidence>
<reference evidence="2 3" key="1">
    <citation type="submission" date="2014-12" db="EMBL/GenBank/DDBJ databases">
        <title>Genome sequencing of Arthrobacter phenanthrenivorans SWC37.</title>
        <authorList>
            <person name="Tan P.W."/>
            <person name="Chan K.-G."/>
        </authorList>
    </citation>
    <scope>NUCLEOTIDE SEQUENCE [LARGE SCALE GENOMIC DNA]</scope>
    <source>
        <strain evidence="2 3">SWC37</strain>
    </source>
</reference>
<feature type="compositionally biased region" description="Basic and acidic residues" evidence="1">
    <location>
        <begin position="285"/>
        <end position="303"/>
    </location>
</feature>
<protein>
    <recommendedName>
        <fullName evidence="4">Tetratricopeptide repeat protein</fullName>
    </recommendedName>
</protein>
<sequence length="325" mass="36139">MSAGDTAPIYWDSRDLTPFGQAQLRTPVHDLAGGVGGLLTGVLGGRNPALLSIDGEVPRLKRLVPRPAKAVHEAVFSSREPERLITLARTYPGWAGLCYLMGGLLVYKHGGYLRASELLQRGLSTRNDEEANRYSSAYLTRIVTRVELAERVEIPVLFSEESVFLALSHALRETGRTEAALDALTGLPPSLPMALARCSLALTLGRSRTVIDWTEGLLNADDLSAALLLVRARALRREGRLDAAHQAIAEVLRRRKTHLALRNDALTDRALLVLESGRRSLNPRDWGRRRGDPEPQRELEAPIPIRKDEEMRRIWEQDWKELSGD</sequence>
<accession>A0A0B4DNF0</accession>
<feature type="region of interest" description="Disordered" evidence="1">
    <location>
        <begin position="283"/>
        <end position="303"/>
    </location>
</feature>
<evidence type="ECO:0008006" key="4">
    <source>
        <dbReference type="Google" id="ProtNLM"/>
    </source>
</evidence>
<comment type="caution">
    <text evidence="2">The sequence shown here is derived from an EMBL/GenBank/DDBJ whole genome shotgun (WGS) entry which is preliminary data.</text>
</comment>
<gene>
    <name evidence="2" type="ORF">RM50_05985</name>
</gene>
<evidence type="ECO:0000313" key="3">
    <source>
        <dbReference type="Proteomes" id="UP000031196"/>
    </source>
</evidence>
<dbReference type="OrthoDB" id="4963241at2"/>
<evidence type="ECO:0000256" key="1">
    <source>
        <dbReference type="SAM" id="MobiDB-lite"/>
    </source>
</evidence>
<dbReference type="RefSeq" id="WP_043450887.1">
    <property type="nucleotide sequence ID" value="NZ_JWTB01000011.1"/>
</dbReference>
<proteinExistence type="predicted"/>
<dbReference type="InterPro" id="IPR011990">
    <property type="entry name" value="TPR-like_helical_dom_sf"/>
</dbReference>
<dbReference type="EMBL" id="JWTB01000011">
    <property type="protein sequence ID" value="KIC68226.1"/>
    <property type="molecule type" value="Genomic_DNA"/>
</dbReference>
<dbReference type="Gene3D" id="1.25.40.10">
    <property type="entry name" value="Tetratricopeptide repeat domain"/>
    <property type="match status" value="1"/>
</dbReference>
<dbReference type="AlphaFoldDB" id="A0A0B4DNF0"/>
<dbReference type="Proteomes" id="UP000031196">
    <property type="component" value="Unassembled WGS sequence"/>
</dbReference>
<name>A0A0B4DNF0_PSEPS</name>